<dbReference type="InterPro" id="IPR029044">
    <property type="entry name" value="Nucleotide-diphossugar_trans"/>
</dbReference>
<organism evidence="1 2">
    <name type="scientific">Serratia fonticola</name>
    <dbReference type="NCBI Taxonomy" id="47917"/>
    <lineage>
        <taxon>Bacteria</taxon>
        <taxon>Pseudomonadati</taxon>
        <taxon>Pseudomonadota</taxon>
        <taxon>Gammaproteobacteria</taxon>
        <taxon>Enterobacterales</taxon>
        <taxon>Yersiniaceae</taxon>
        <taxon>Serratia</taxon>
    </lineage>
</organism>
<proteinExistence type="predicted"/>
<accession>A0AAJ1YKG9</accession>
<reference evidence="1" key="1">
    <citation type="submission" date="2023-08" db="EMBL/GenBank/DDBJ databases">
        <title>The Comparative Genomic Analysis of Yersiniaceae from Polar Regions.</title>
        <authorList>
            <person name="Goncharov A."/>
            <person name="Aslanov B."/>
            <person name="Kolodzhieva V."/>
            <person name="Azarov D."/>
            <person name="Mochov A."/>
            <person name="Lebedeva E."/>
        </authorList>
    </citation>
    <scope>NUCLEOTIDE SEQUENCE</scope>
    <source>
        <strain evidence="1">Vf</strain>
    </source>
</reference>
<evidence type="ECO:0000313" key="2">
    <source>
        <dbReference type="Proteomes" id="UP001224622"/>
    </source>
</evidence>
<sequence length="393" mass="46162">MNVTQPCKESILNPDVSVYSTINNLFRSHEIWPNSMCEVVFLQHDKIPDKFWGLFIKEMFYLVAPGGKIILNVGKKQNKFEAWHVRQRFFNLLEPISDYKALESEHETSHQIIKGPKTDVLDAFPDDIESWSFGLITNGDRDAWVIDFIQSVINQKIPNYEIIICGKVDKLINYGVFARLLLSGIIKVIDFNFRSERGWITKKKNLIAENAMYANMAIFHDRYELDENWFLGMKRYGNNFQVLGCVNITTDGERSEDWSRYPENIAAATLSRGWNSRDVKILPSYPIFMDYRDWDENVFIPGGMIIIKKDVWRKVKWDERLYWNEQEDVWLSHMQYFYGIICRFNVNSRVIVKSSRGNNKITLKYSSSKRGLPSPLLRYVLSQCKGIFRRLIK</sequence>
<name>A0AAJ1YKG9_SERFO</name>
<dbReference type="Proteomes" id="UP001224622">
    <property type="component" value="Unassembled WGS sequence"/>
</dbReference>
<comment type="caution">
    <text evidence="1">The sequence shown here is derived from an EMBL/GenBank/DDBJ whole genome shotgun (WGS) entry which is preliminary data.</text>
</comment>
<dbReference type="AlphaFoldDB" id="A0AAJ1YKG9"/>
<protein>
    <submittedName>
        <fullName evidence="1">Uncharacterized protein</fullName>
    </submittedName>
</protein>
<gene>
    <name evidence="1" type="ORF">RDT67_23375</name>
</gene>
<dbReference type="SUPFAM" id="SSF53448">
    <property type="entry name" value="Nucleotide-diphospho-sugar transferases"/>
    <property type="match status" value="1"/>
</dbReference>
<evidence type="ECO:0000313" key="1">
    <source>
        <dbReference type="EMBL" id="MDQ9129364.1"/>
    </source>
</evidence>
<dbReference type="RefSeq" id="WP_309048371.1">
    <property type="nucleotide sequence ID" value="NZ_JAVIGA010000035.1"/>
</dbReference>
<dbReference type="EMBL" id="JAVIGA010000035">
    <property type="protein sequence ID" value="MDQ9129364.1"/>
    <property type="molecule type" value="Genomic_DNA"/>
</dbReference>